<sequence>MSDEIAFQADVVGIPSSALATASYFQGLLKAASADDVAPLAVQHLQDIGSLFHCNGPWAERLPNLLQRASSFRLQRLGAMIGWAKGDVPSHMSLSAGGRAASLLCFVLANLFPDEYHVGKILYRFSQKCLPPASSTNASMSQLSQAASCVAAKLQCLGFGNHVADHVTRIRLFFLQADLPLPGNIMADIAPEHMVDLLVNISIALRDDKLALHISGTSGVAWLVSIVLAICPDDVLLDIEGNVVQGGMRDNIHISISEDEGPLMLRLESRANPAANFPSWIPVARHTEPAQFLPPTELSLSFSWEGSLRSYFALHLGPSLRPGCDLNAIFQSLSTLALFLVQTRQPGVIVGLRDFMGPDYEAMAVQSLSTTLVAPNIPLATGNTFAGLVRRLESTSRQVFEPDFFNHCSRTLCHGIFRIVLQLLVIPSSSTTCIFSFWNRIHSNSNTPLVSLYCDESSRNLRVNENDERKYFWRLDGGTTLILHNHTPDGLCPYFHTYIVEHGLDFQLPPELSVLSISRCGSTIYPQILDDPVVTNPRFMPFRLVDGRLRMDNACFSAIVTDNKVTSSVADLPIMKSEPVDIVPLNSTAGMDIVFRTLPDSYGGKDVLNLRAEVRSSINIGPVNLWQCYQGCWNLTYAEPCSHVRTTPYRWYPKRDESENWRRFYFLALIDSTMISHGTCSSPYVPSTSALVSLTLNSGLAQFIQCALAHNSSVKMVYQGDTCLECIMAVPTCSEGQTSTIDFQKYRSFSGVICGSPSSAPLVTSGLTAPPNITRTLPGPKVDEGVELQEFGDGA</sequence>
<name>A0AAD5WSY2_9PEZI</name>
<protein>
    <submittedName>
        <fullName evidence="1">NFX1-type zinc finger-containing protein</fullName>
    </submittedName>
</protein>
<evidence type="ECO:0000313" key="1">
    <source>
        <dbReference type="EMBL" id="KAJ2901544.1"/>
    </source>
</evidence>
<comment type="caution">
    <text evidence="1">The sequence shown here is derived from an EMBL/GenBank/DDBJ whole genome shotgun (WGS) entry which is preliminary data.</text>
</comment>
<organism evidence="1 2">
    <name type="scientific">Zalerion maritima</name>
    <dbReference type="NCBI Taxonomy" id="339359"/>
    <lineage>
        <taxon>Eukaryota</taxon>
        <taxon>Fungi</taxon>
        <taxon>Dikarya</taxon>
        <taxon>Ascomycota</taxon>
        <taxon>Pezizomycotina</taxon>
        <taxon>Sordariomycetes</taxon>
        <taxon>Lulworthiomycetidae</taxon>
        <taxon>Lulworthiales</taxon>
        <taxon>Lulworthiaceae</taxon>
        <taxon>Zalerion</taxon>
    </lineage>
</organism>
<gene>
    <name evidence="1" type="ORF">MKZ38_001677</name>
</gene>
<dbReference type="Proteomes" id="UP001201980">
    <property type="component" value="Unassembled WGS sequence"/>
</dbReference>
<accession>A0AAD5WSY2</accession>
<evidence type="ECO:0000313" key="2">
    <source>
        <dbReference type="Proteomes" id="UP001201980"/>
    </source>
</evidence>
<proteinExistence type="predicted"/>
<dbReference type="EMBL" id="JAKWBI020000147">
    <property type="protein sequence ID" value="KAJ2901544.1"/>
    <property type="molecule type" value="Genomic_DNA"/>
</dbReference>
<keyword evidence="2" id="KW-1185">Reference proteome</keyword>
<dbReference type="AlphaFoldDB" id="A0AAD5WSY2"/>
<reference evidence="1" key="1">
    <citation type="submission" date="2022-07" db="EMBL/GenBank/DDBJ databases">
        <title>Draft genome sequence of Zalerion maritima ATCC 34329, a (micro)plastics degrading marine fungus.</title>
        <authorList>
            <person name="Paco A."/>
            <person name="Goncalves M.F.M."/>
            <person name="Rocha-Santos T.A.P."/>
            <person name="Alves A."/>
        </authorList>
    </citation>
    <scope>NUCLEOTIDE SEQUENCE</scope>
    <source>
        <strain evidence="1">ATCC 34329</strain>
    </source>
</reference>